<dbReference type="CDD" id="cd09274">
    <property type="entry name" value="RNase_HI_RT_Ty3"/>
    <property type="match status" value="1"/>
</dbReference>
<dbReference type="EMBL" id="SZYD01000005">
    <property type="protein sequence ID" value="KAD6119846.1"/>
    <property type="molecule type" value="Genomic_DNA"/>
</dbReference>
<evidence type="ECO:0000256" key="1">
    <source>
        <dbReference type="ARBA" id="ARBA00022679"/>
    </source>
</evidence>
<evidence type="ECO:0000313" key="10">
    <source>
        <dbReference type="Proteomes" id="UP000326396"/>
    </source>
</evidence>
<dbReference type="Pfam" id="PF00078">
    <property type="entry name" value="RVT_1"/>
    <property type="match status" value="1"/>
</dbReference>
<keyword evidence="10" id="KW-1185">Reference proteome</keyword>
<evidence type="ECO:0000259" key="8">
    <source>
        <dbReference type="Pfam" id="PF17917"/>
    </source>
</evidence>
<dbReference type="Gene3D" id="3.10.10.10">
    <property type="entry name" value="HIV Type 1 Reverse Transcriptase, subunit A, domain 1"/>
    <property type="match status" value="1"/>
</dbReference>
<dbReference type="FunFam" id="3.10.20.370:FF:000001">
    <property type="entry name" value="Retrovirus-related Pol polyprotein from transposon 17.6-like protein"/>
    <property type="match status" value="1"/>
</dbReference>
<comment type="caution">
    <text evidence="9">The sequence shown here is derived from an EMBL/GenBank/DDBJ whole genome shotgun (WGS) entry which is preliminary data.</text>
</comment>
<dbReference type="AlphaFoldDB" id="A0A5N6PFF2"/>
<dbReference type="InterPro" id="IPR041373">
    <property type="entry name" value="RT_RNaseH"/>
</dbReference>
<keyword evidence="2" id="KW-0548">Nucleotidyltransferase</keyword>
<dbReference type="Gene3D" id="3.10.20.370">
    <property type="match status" value="1"/>
</dbReference>
<reference evidence="9 10" key="1">
    <citation type="submission" date="2019-05" db="EMBL/GenBank/DDBJ databases">
        <title>Mikania micrantha, genome provides insights into the molecular mechanism of rapid growth.</title>
        <authorList>
            <person name="Liu B."/>
        </authorList>
    </citation>
    <scope>NUCLEOTIDE SEQUENCE [LARGE SCALE GENOMIC DNA]</scope>
    <source>
        <strain evidence="9">NLD-2019</strain>
        <tissue evidence="9">Leaf</tissue>
    </source>
</reference>
<dbReference type="CDD" id="cd01647">
    <property type="entry name" value="RT_LTR"/>
    <property type="match status" value="1"/>
</dbReference>
<name>A0A5N6PFF2_9ASTR</name>
<dbReference type="InterPro" id="IPR043502">
    <property type="entry name" value="DNA/RNA_pol_sf"/>
</dbReference>
<accession>A0A5N6PFF2</accession>
<evidence type="ECO:0000256" key="5">
    <source>
        <dbReference type="ARBA" id="ARBA00022801"/>
    </source>
</evidence>
<dbReference type="Pfam" id="PF17917">
    <property type="entry name" value="RT_RNaseH"/>
    <property type="match status" value="1"/>
</dbReference>
<dbReference type="Gene3D" id="3.30.70.270">
    <property type="match status" value="1"/>
</dbReference>
<dbReference type="InterPro" id="IPR043128">
    <property type="entry name" value="Rev_trsase/Diguanyl_cyclase"/>
</dbReference>
<dbReference type="GO" id="GO:0004519">
    <property type="term" value="F:endonuclease activity"/>
    <property type="evidence" value="ECO:0007669"/>
    <property type="project" value="UniProtKB-KW"/>
</dbReference>
<keyword evidence="6" id="KW-0695">RNA-directed DNA polymerase</keyword>
<keyword evidence="1" id="KW-0808">Transferase</keyword>
<dbReference type="Proteomes" id="UP000326396">
    <property type="component" value="Linkage Group LG13"/>
</dbReference>
<feature type="domain" description="Reverse transcriptase RNase H-like" evidence="8">
    <location>
        <begin position="187"/>
        <end position="290"/>
    </location>
</feature>
<proteinExistence type="predicted"/>
<dbReference type="OrthoDB" id="420169at2759"/>
<sequence>MLERLSGLLFYCFLDGFSGYFQIPIAPEDQEKTTFTCPYGTFAYRRMPFGLYNALATFQRCMVAIFRDMIETSMEVFMDDFSVFGSSFDHCLKNLDKMLARCVETNLMLNWKKCHFMVTEGIVLGHKISQDGIEVDRAKIETISKLPPPTNVRAVRSFLGHAGEECMRAFEFLKEKLVSSPILIAPDWSLPFELMCDASDFAVGAVLGQRKDKHFHPIYYASKTLDDAQKNYTTTEKELLAVVYAFDKFRSYLVLSKTIVYNDHAALRYLFAKKDAKPRLIRWILLLSEFDIEIKDKKEPRMLQPTIFRGLRILLGRR</sequence>
<dbReference type="InterPro" id="IPR050951">
    <property type="entry name" value="Retrovirus_Pol_polyprotein"/>
</dbReference>
<dbReference type="InterPro" id="IPR000477">
    <property type="entry name" value="RT_dom"/>
</dbReference>
<evidence type="ECO:0000256" key="6">
    <source>
        <dbReference type="ARBA" id="ARBA00022918"/>
    </source>
</evidence>
<evidence type="ECO:0000256" key="3">
    <source>
        <dbReference type="ARBA" id="ARBA00022722"/>
    </source>
</evidence>
<dbReference type="GO" id="GO:0003964">
    <property type="term" value="F:RNA-directed DNA polymerase activity"/>
    <property type="evidence" value="ECO:0007669"/>
    <property type="project" value="UniProtKB-KW"/>
</dbReference>
<gene>
    <name evidence="9" type="ORF">E3N88_11117</name>
</gene>
<keyword evidence="4" id="KW-0255">Endonuclease</keyword>
<evidence type="ECO:0000256" key="2">
    <source>
        <dbReference type="ARBA" id="ARBA00022695"/>
    </source>
</evidence>
<evidence type="ECO:0008006" key="11">
    <source>
        <dbReference type="Google" id="ProtNLM"/>
    </source>
</evidence>
<protein>
    <recommendedName>
        <fullName evidence="11">Reverse transcriptase domain-containing protein</fullName>
    </recommendedName>
</protein>
<feature type="domain" description="Reverse transcriptase" evidence="7">
    <location>
        <begin position="9"/>
        <end position="128"/>
    </location>
</feature>
<organism evidence="9 10">
    <name type="scientific">Mikania micrantha</name>
    <name type="common">bitter vine</name>
    <dbReference type="NCBI Taxonomy" id="192012"/>
    <lineage>
        <taxon>Eukaryota</taxon>
        <taxon>Viridiplantae</taxon>
        <taxon>Streptophyta</taxon>
        <taxon>Embryophyta</taxon>
        <taxon>Tracheophyta</taxon>
        <taxon>Spermatophyta</taxon>
        <taxon>Magnoliopsida</taxon>
        <taxon>eudicotyledons</taxon>
        <taxon>Gunneridae</taxon>
        <taxon>Pentapetalae</taxon>
        <taxon>asterids</taxon>
        <taxon>campanulids</taxon>
        <taxon>Asterales</taxon>
        <taxon>Asteraceae</taxon>
        <taxon>Asteroideae</taxon>
        <taxon>Heliantheae alliance</taxon>
        <taxon>Eupatorieae</taxon>
        <taxon>Mikania</taxon>
    </lineage>
</organism>
<dbReference type="GO" id="GO:0016787">
    <property type="term" value="F:hydrolase activity"/>
    <property type="evidence" value="ECO:0007669"/>
    <property type="project" value="UniProtKB-KW"/>
</dbReference>
<keyword evidence="3" id="KW-0540">Nuclease</keyword>
<evidence type="ECO:0000313" key="9">
    <source>
        <dbReference type="EMBL" id="KAD6119846.1"/>
    </source>
</evidence>
<dbReference type="PANTHER" id="PTHR37984">
    <property type="entry name" value="PROTEIN CBG26694"/>
    <property type="match status" value="1"/>
</dbReference>
<evidence type="ECO:0000259" key="7">
    <source>
        <dbReference type="Pfam" id="PF00078"/>
    </source>
</evidence>
<evidence type="ECO:0000256" key="4">
    <source>
        <dbReference type="ARBA" id="ARBA00022759"/>
    </source>
</evidence>
<dbReference type="SUPFAM" id="SSF56672">
    <property type="entry name" value="DNA/RNA polymerases"/>
    <property type="match status" value="1"/>
</dbReference>
<keyword evidence="5" id="KW-0378">Hydrolase</keyword>
<dbReference type="PANTHER" id="PTHR37984:SF5">
    <property type="entry name" value="PROTEIN NYNRIN-LIKE"/>
    <property type="match status" value="1"/>
</dbReference>